<accession>B3MFP1</accession>
<evidence type="ECO:0000256" key="4">
    <source>
        <dbReference type="PIRSR" id="PIRSR000106-3"/>
    </source>
</evidence>
<proteinExistence type="inferred from homology"/>
<dbReference type="InterPro" id="IPR012301">
    <property type="entry name" value="Malic_N_dom"/>
</dbReference>
<dbReference type="InterPro" id="IPR036291">
    <property type="entry name" value="NAD(P)-bd_dom_sf"/>
</dbReference>
<dbReference type="FunCoup" id="B3MFP1">
    <property type="interactions" value="196"/>
</dbReference>
<dbReference type="InterPro" id="IPR037062">
    <property type="entry name" value="Malic_N_dom_sf"/>
</dbReference>
<feature type="domain" description="Malic enzyme N-terminal" evidence="7">
    <location>
        <begin position="108"/>
        <end position="289"/>
    </location>
</feature>
<dbReference type="STRING" id="7217.B3MFP1"/>
<evidence type="ECO:0000259" key="6">
    <source>
        <dbReference type="SMART" id="SM00919"/>
    </source>
</evidence>
<dbReference type="eggNOG" id="KOG1257">
    <property type="taxonomic scope" value="Eukaryota"/>
</dbReference>
<dbReference type="GO" id="GO:0046872">
    <property type="term" value="F:metal ion binding"/>
    <property type="evidence" value="ECO:0007669"/>
    <property type="project" value="UniProtKB-KW"/>
</dbReference>
<keyword evidence="8" id="KW-0560">Oxidoreductase</keyword>
<evidence type="ECO:0000259" key="7">
    <source>
        <dbReference type="SMART" id="SM01274"/>
    </source>
</evidence>
<dbReference type="GO" id="GO:0005739">
    <property type="term" value="C:mitochondrion"/>
    <property type="evidence" value="ECO:0007669"/>
    <property type="project" value="TreeGrafter"/>
</dbReference>
<dbReference type="SMR" id="B3MFP1"/>
<feature type="active site" description="Proton donor" evidence="2">
    <location>
        <position position="131"/>
    </location>
</feature>
<dbReference type="Proteomes" id="UP000007801">
    <property type="component" value="Unassembled WGS sequence"/>
</dbReference>
<dbReference type="GO" id="GO:0004473">
    <property type="term" value="F:malate dehydrogenase (decarboxylating) (NADP+) activity"/>
    <property type="evidence" value="ECO:0007669"/>
    <property type="project" value="TreeGrafter"/>
</dbReference>
<comment type="cofactor">
    <cofactor evidence="4">
        <name>Mg(2+)</name>
        <dbReference type="ChEBI" id="CHEBI:18420"/>
    </cofactor>
    <cofactor evidence="4">
        <name>Mn(2+)</name>
        <dbReference type="ChEBI" id="CHEBI:29035"/>
    </cofactor>
    <text evidence="4">Divalent metal cations. Prefers magnesium or manganese.</text>
</comment>
<keyword evidence="5" id="KW-0472">Membrane</keyword>
<dbReference type="GeneID" id="6494129"/>
<feature type="binding site" evidence="3">
    <location>
        <position position="437"/>
    </location>
    <ligand>
        <name>(S)-malate</name>
        <dbReference type="ChEBI" id="CHEBI:15589"/>
    </ligand>
</feature>
<protein>
    <submittedName>
        <fullName evidence="8">Uncharacterized protein</fullName>
    </submittedName>
</protein>
<evidence type="ECO:0000256" key="2">
    <source>
        <dbReference type="PIRSR" id="PIRSR000106-1"/>
    </source>
</evidence>
<evidence type="ECO:0000313" key="9">
    <source>
        <dbReference type="Proteomes" id="UP000007801"/>
    </source>
</evidence>
<organism evidence="8 9">
    <name type="scientific">Drosophila ananassae</name>
    <name type="common">Fruit fly</name>
    <dbReference type="NCBI Taxonomy" id="7217"/>
    <lineage>
        <taxon>Eukaryota</taxon>
        <taxon>Metazoa</taxon>
        <taxon>Ecdysozoa</taxon>
        <taxon>Arthropoda</taxon>
        <taxon>Hexapoda</taxon>
        <taxon>Insecta</taxon>
        <taxon>Pterygota</taxon>
        <taxon>Neoptera</taxon>
        <taxon>Endopterygota</taxon>
        <taxon>Diptera</taxon>
        <taxon>Brachycera</taxon>
        <taxon>Muscomorpha</taxon>
        <taxon>Ephydroidea</taxon>
        <taxon>Drosophilidae</taxon>
        <taxon>Drosophila</taxon>
        <taxon>Sophophora</taxon>
    </lineage>
</organism>
<keyword evidence="4" id="KW-0479">Metal-binding</keyword>
<feature type="binding site" evidence="4">
    <location>
        <position position="275"/>
    </location>
    <ligand>
        <name>a divalent metal cation</name>
        <dbReference type="ChEBI" id="CHEBI:60240"/>
    </ligand>
</feature>
<keyword evidence="9" id="KW-1185">Reference proteome</keyword>
<dbReference type="GO" id="GO:0006108">
    <property type="term" value="P:malate metabolic process"/>
    <property type="evidence" value="ECO:0007669"/>
    <property type="project" value="TreeGrafter"/>
</dbReference>
<dbReference type="KEGG" id="dan:6494129"/>
<dbReference type="Gene3D" id="3.40.50.720">
    <property type="entry name" value="NAD(P)-binding Rossmann-like Domain"/>
    <property type="match status" value="1"/>
</dbReference>
<feature type="binding site" evidence="4">
    <location>
        <position position="298"/>
    </location>
    <ligand>
        <name>a divalent metal cation</name>
        <dbReference type="ChEBI" id="CHEBI:60240"/>
    </ligand>
</feature>
<dbReference type="EMBL" id="CH902619">
    <property type="protein sequence ID" value="EDV37731.2"/>
    <property type="molecule type" value="Genomic_DNA"/>
</dbReference>
<dbReference type="Gene3D" id="3.40.50.10380">
    <property type="entry name" value="Malic enzyme, N-terminal domain"/>
    <property type="match status" value="1"/>
</dbReference>
<dbReference type="InterPro" id="IPR046346">
    <property type="entry name" value="Aminoacid_DH-like_N_sf"/>
</dbReference>
<dbReference type="SUPFAM" id="SSF53223">
    <property type="entry name" value="Aminoacid dehydrogenase-like, N-terminal domain"/>
    <property type="match status" value="1"/>
</dbReference>
<feature type="binding site" evidence="3">
    <location>
        <position position="184"/>
    </location>
    <ligand>
        <name>(S)-malate</name>
        <dbReference type="ChEBI" id="CHEBI:15589"/>
    </ligand>
</feature>
<dbReference type="HOGENOM" id="CLU_011405_5_2_1"/>
<evidence type="ECO:0000256" key="3">
    <source>
        <dbReference type="PIRSR" id="PIRSR000106-2"/>
    </source>
</evidence>
<dbReference type="Pfam" id="PF00390">
    <property type="entry name" value="malic"/>
    <property type="match status" value="1"/>
</dbReference>
<gene>
    <name evidence="8" type="primary">Dana\GF11265</name>
    <name evidence="8" type="synonym">dana_GLEANR_11334</name>
    <name evidence="8" type="ORF">GF11265</name>
</gene>
<feature type="transmembrane region" description="Helical" evidence="5">
    <location>
        <begin position="325"/>
        <end position="343"/>
    </location>
</feature>
<comment type="similarity">
    <text evidence="1">Belongs to the malic enzymes family.</text>
</comment>
<dbReference type="GO" id="GO:0051287">
    <property type="term" value="F:NAD binding"/>
    <property type="evidence" value="ECO:0007669"/>
    <property type="project" value="InterPro"/>
</dbReference>
<evidence type="ECO:0000256" key="1">
    <source>
        <dbReference type="ARBA" id="ARBA00008785"/>
    </source>
</evidence>
<dbReference type="SMART" id="SM00919">
    <property type="entry name" value="Malic_M"/>
    <property type="match status" value="1"/>
</dbReference>
<dbReference type="PRINTS" id="PR00072">
    <property type="entry name" value="MALOXRDTASE"/>
</dbReference>
<name>B3MFP1_DROAN</name>
<sequence length="603" mass="67376">MTMQLRKMKPYLQSLLRVAPRPIITLFRDLSRFDDETRQRARLEWRVIADGEVNKGLAFTIEERQRLGILGLFPGSVRTMEDQLFAAKANIDARLNNLSRAHYLNALHNRHRRLYYRYLRDNIDDVMPIIYTPTVGDIVATYGLNFQFATSMYINITDRGHVNDVLQNWIEEDVSAVCVTDGGRILGLGDMGAHGMGICCGKMMLYTALAGIQPRVLMPICLDVGTDNQELLQDPLYVGLRMPRVKGAEYEELVDEFVKAVTHRYGLKTLIHFEDFATPNAFKFLDKYRSSYCVFNDDIQGTGCTGLAGFLNVERITGRKLDETIFLFVGAGSAAVGIILMLISELKRRGVSDDVISENIYIFEAYGLITCETENVPEVVQQFRKPVKPLADLAAVVDLAKPNILLGATGKAGIFTEAVLKNMAKHNEQPAVFALSNPTLLSECTAEQAYTHTEGRVLFCSGSPFPPVVIDGKRFEPAQANNCLTFPGIALGAICSQARTLPDEVYSVVAHELSQNTSQKRLDAGALYPTIKDASTVAFKVGVAVAEFLFNNGLSHLSVIPENICEYVKNRQYILEYRDALPPMWPYPEEPPTPPKREKEKKK</sequence>
<dbReference type="PANTHER" id="PTHR23406:SF90">
    <property type="entry name" value="MALIC ENZYME-RELATED"/>
    <property type="match status" value="1"/>
</dbReference>
<feature type="binding site" evidence="4">
    <location>
        <position position="274"/>
    </location>
    <ligand>
        <name>a divalent metal cation</name>
        <dbReference type="ChEBI" id="CHEBI:60240"/>
    </ligand>
</feature>
<evidence type="ECO:0000256" key="5">
    <source>
        <dbReference type="SAM" id="Phobius"/>
    </source>
</evidence>
<dbReference type="SUPFAM" id="SSF51735">
    <property type="entry name" value="NAD(P)-binding Rossmann-fold domains"/>
    <property type="match status" value="1"/>
</dbReference>
<dbReference type="PANTHER" id="PTHR23406">
    <property type="entry name" value="MALIC ENZYME-RELATED"/>
    <property type="match status" value="1"/>
</dbReference>
<feature type="domain" description="Malic enzyme NAD-binding" evidence="6">
    <location>
        <begin position="299"/>
        <end position="550"/>
    </location>
</feature>
<evidence type="ECO:0000313" key="8">
    <source>
        <dbReference type="EMBL" id="EDV37731.2"/>
    </source>
</evidence>
<dbReference type="Pfam" id="PF03949">
    <property type="entry name" value="Malic_M"/>
    <property type="match status" value="1"/>
</dbReference>
<dbReference type="OrthoDB" id="5365701at2759"/>
<keyword evidence="5" id="KW-1133">Transmembrane helix</keyword>
<keyword evidence="5" id="KW-0812">Transmembrane</keyword>
<reference evidence="8 9" key="1">
    <citation type="journal article" date="2007" name="Nature">
        <title>Evolution of genes and genomes on the Drosophila phylogeny.</title>
        <authorList>
            <consortium name="Drosophila 12 Genomes Consortium"/>
            <person name="Clark A.G."/>
            <person name="Eisen M.B."/>
            <person name="Smith D.R."/>
            <person name="Bergman C.M."/>
            <person name="Oliver B."/>
            <person name="Markow T.A."/>
            <person name="Kaufman T.C."/>
            <person name="Kellis M."/>
            <person name="Gelbart W."/>
            <person name="Iyer V.N."/>
            <person name="Pollard D.A."/>
            <person name="Sackton T.B."/>
            <person name="Larracuente A.M."/>
            <person name="Singh N.D."/>
            <person name="Abad J.P."/>
            <person name="Abt D.N."/>
            <person name="Adryan B."/>
            <person name="Aguade M."/>
            <person name="Akashi H."/>
            <person name="Anderson W.W."/>
            <person name="Aquadro C.F."/>
            <person name="Ardell D.H."/>
            <person name="Arguello R."/>
            <person name="Artieri C.G."/>
            <person name="Barbash D.A."/>
            <person name="Barker D."/>
            <person name="Barsanti P."/>
            <person name="Batterham P."/>
            <person name="Batzoglou S."/>
            <person name="Begun D."/>
            <person name="Bhutkar A."/>
            <person name="Blanco E."/>
            <person name="Bosak S.A."/>
            <person name="Bradley R.K."/>
            <person name="Brand A.D."/>
            <person name="Brent M.R."/>
            <person name="Brooks A.N."/>
            <person name="Brown R.H."/>
            <person name="Butlin R.K."/>
            <person name="Caggese C."/>
            <person name="Calvi B.R."/>
            <person name="Bernardo de Carvalho A."/>
            <person name="Caspi A."/>
            <person name="Castrezana S."/>
            <person name="Celniker S.E."/>
            <person name="Chang J.L."/>
            <person name="Chapple C."/>
            <person name="Chatterji S."/>
            <person name="Chinwalla A."/>
            <person name="Civetta A."/>
            <person name="Clifton S.W."/>
            <person name="Comeron J.M."/>
            <person name="Costello J.C."/>
            <person name="Coyne J.A."/>
            <person name="Daub J."/>
            <person name="David R.G."/>
            <person name="Delcher A.L."/>
            <person name="Delehaunty K."/>
            <person name="Do C.B."/>
            <person name="Ebling H."/>
            <person name="Edwards K."/>
            <person name="Eickbush T."/>
            <person name="Evans J.D."/>
            <person name="Filipski A."/>
            <person name="Findeiss S."/>
            <person name="Freyhult E."/>
            <person name="Fulton L."/>
            <person name="Fulton R."/>
            <person name="Garcia A.C."/>
            <person name="Gardiner A."/>
            <person name="Garfield D.A."/>
            <person name="Garvin B.E."/>
            <person name="Gibson G."/>
            <person name="Gilbert D."/>
            <person name="Gnerre S."/>
            <person name="Godfrey J."/>
            <person name="Good R."/>
            <person name="Gotea V."/>
            <person name="Gravely B."/>
            <person name="Greenberg A.J."/>
            <person name="Griffiths-Jones S."/>
            <person name="Gross S."/>
            <person name="Guigo R."/>
            <person name="Gustafson E.A."/>
            <person name="Haerty W."/>
            <person name="Hahn M.W."/>
            <person name="Halligan D.L."/>
            <person name="Halpern A.L."/>
            <person name="Halter G.M."/>
            <person name="Han M.V."/>
            <person name="Heger A."/>
            <person name="Hillier L."/>
            <person name="Hinrichs A.S."/>
            <person name="Holmes I."/>
            <person name="Hoskins R.A."/>
            <person name="Hubisz M.J."/>
            <person name="Hultmark D."/>
            <person name="Huntley M.A."/>
            <person name="Jaffe D.B."/>
            <person name="Jagadeeshan S."/>
            <person name="Jeck W.R."/>
            <person name="Johnson J."/>
            <person name="Jones C.D."/>
            <person name="Jordan W.C."/>
            <person name="Karpen G.H."/>
            <person name="Kataoka E."/>
            <person name="Keightley P.D."/>
            <person name="Kheradpour P."/>
            <person name="Kirkness E.F."/>
            <person name="Koerich L.B."/>
            <person name="Kristiansen K."/>
            <person name="Kudrna D."/>
            <person name="Kulathinal R.J."/>
            <person name="Kumar S."/>
            <person name="Kwok R."/>
            <person name="Lander E."/>
            <person name="Langley C.H."/>
            <person name="Lapoint R."/>
            <person name="Lazzaro B.P."/>
            <person name="Lee S.J."/>
            <person name="Levesque L."/>
            <person name="Li R."/>
            <person name="Lin C.F."/>
            <person name="Lin M.F."/>
            <person name="Lindblad-Toh K."/>
            <person name="Llopart A."/>
            <person name="Long M."/>
            <person name="Low L."/>
            <person name="Lozovsky E."/>
            <person name="Lu J."/>
            <person name="Luo M."/>
            <person name="Machado C.A."/>
            <person name="Makalowski W."/>
            <person name="Marzo M."/>
            <person name="Matsuda M."/>
            <person name="Matzkin L."/>
            <person name="McAllister B."/>
            <person name="McBride C.S."/>
            <person name="McKernan B."/>
            <person name="McKernan K."/>
            <person name="Mendez-Lago M."/>
            <person name="Minx P."/>
            <person name="Mollenhauer M.U."/>
            <person name="Montooth K."/>
            <person name="Mount S.M."/>
            <person name="Mu X."/>
            <person name="Myers E."/>
            <person name="Negre B."/>
            <person name="Newfeld S."/>
            <person name="Nielsen R."/>
            <person name="Noor M.A."/>
            <person name="O'Grady P."/>
            <person name="Pachter L."/>
            <person name="Papaceit M."/>
            <person name="Parisi M.J."/>
            <person name="Parisi M."/>
            <person name="Parts L."/>
            <person name="Pedersen J.S."/>
            <person name="Pesole G."/>
            <person name="Phillippy A.M."/>
            <person name="Ponting C.P."/>
            <person name="Pop M."/>
            <person name="Porcelli D."/>
            <person name="Powell J.R."/>
            <person name="Prohaska S."/>
            <person name="Pruitt K."/>
            <person name="Puig M."/>
            <person name="Quesneville H."/>
            <person name="Ram K.R."/>
            <person name="Rand D."/>
            <person name="Rasmussen M.D."/>
            <person name="Reed L.K."/>
            <person name="Reenan R."/>
            <person name="Reily A."/>
            <person name="Remington K.A."/>
            <person name="Rieger T.T."/>
            <person name="Ritchie M.G."/>
            <person name="Robin C."/>
            <person name="Rogers Y.H."/>
            <person name="Rohde C."/>
            <person name="Rozas J."/>
            <person name="Rubenfield M.J."/>
            <person name="Ruiz A."/>
            <person name="Russo S."/>
            <person name="Salzberg S.L."/>
            <person name="Sanchez-Gracia A."/>
            <person name="Saranga D.J."/>
            <person name="Sato H."/>
            <person name="Schaeffer S.W."/>
            <person name="Schatz M.C."/>
            <person name="Schlenke T."/>
            <person name="Schwartz R."/>
            <person name="Segarra C."/>
            <person name="Singh R.S."/>
            <person name="Sirot L."/>
            <person name="Sirota M."/>
            <person name="Sisneros N.B."/>
            <person name="Smith C.D."/>
            <person name="Smith T.F."/>
            <person name="Spieth J."/>
            <person name="Stage D.E."/>
            <person name="Stark A."/>
            <person name="Stephan W."/>
            <person name="Strausberg R.L."/>
            <person name="Strempel S."/>
            <person name="Sturgill D."/>
            <person name="Sutton G."/>
            <person name="Sutton G.G."/>
            <person name="Tao W."/>
            <person name="Teichmann S."/>
            <person name="Tobari Y.N."/>
            <person name="Tomimura Y."/>
            <person name="Tsolas J.M."/>
            <person name="Valente V.L."/>
            <person name="Venter E."/>
            <person name="Venter J.C."/>
            <person name="Vicario S."/>
            <person name="Vieira F.G."/>
            <person name="Vilella A.J."/>
            <person name="Villasante A."/>
            <person name="Walenz B."/>
            <person name="Wang J."/>
            <person name="Wasserman M."/>
            <person name="Watts T."/>
            <person name="Wilson D."/>
            <person name="Wilson R.K."/>
            <person name="Wing R.A."/>
            <person name="Wolfner M.F."/>
            <person name="Wong A."/>
            <person name="Wong G.K."/>
            <person name="Wu C.I."/>
            <person name="Wu G."/>
            <person name="Yamamoto D."/>
            <person name="Yang H.P."/>
            <person name="Yang S.P."/>
            <person name="Yorke J.A."/>
            <person name="Yoshida K."/>
            <person name="Zdobnov E."/>
            <person name="Zhang P."/>
            <person name="Zhang Y."/>
            <person name="Zimin A.V."/>
            <person name="Baldwin J."/>
            <person name="Abdouelleil A."/>
            <person name="Abdulkadir J."/>
            <person name="Abebe A."/>
            <person name="Abera B."/>
            <person name="Abreu J."/>
            <person name="Acer S.C."/>
            <person name="Aftuck L."/>
            <person name="Alexander A."/>
            <person name="An P."/>
            <person name="Anderson E."/>
            <person name="Anderson S."/>
            <person name="Arachi H."/>
            <person name="Azer M."/>
            <person name="Bachantsang P."/>
            <person name="Barry A."/>
            <person name="Bayul T."/>
            <person name="Berlin A."/>
            <person name="Bessette D."/>
            <person name="Bloom T."/>
            <person name="Blye J."/>
            <person name="Boguslavskiy L."/>
            <person name="Bonnet C."/>
            <person name="Boukhgalter B."/>
            <person name="Bourzgui I."/>
            <person name="Brown A."/>
            <person name="Cahill P."/>
            <person name="Channer S."/>
            <person name="Cheshatsang Y."/>
            <person name="Chuda L."/>
            <person name="Citroen M."/>
            <person name="Collymore A."/>
            <person name="Cooke P."/>
            <person name="Costello M."/>
            <person name="D'Aco K."/>
            <person name="Daza R."/>
            <person name="De Haan G."/>
            <person name="DeGray S."/>
            <person name="DeMaso C."/>
            <person name="Dhargay N."/>
            <person name="Dooley K."/>
            <person name="Dooley E."/>
            <person name="Doricent M."/>
            <person name="Dorje P."/>
            <person name="Dorjee K."/>
            <person name="Dupes A."/>
            <person name="Elong R."/>
            <person name="Falk J."/>
            <person name="Farina A."/>
            <person name="Faro S."/>
            <person name="Ferguson D."/>
            <person name="Fisher S."/>
            <person name="Foley C.D."/>
            <person name="Franke A."/>
            <person name="Friedrich D."/>
            <person name="Gadbois L."/>
            <person name="Gearin G."/>
            <person name="Gearin C.R."/>
            <person name="Giannoukos G."/>
            <person name="Goode T."/>
            <person name="Graham J."/>
            <person name="Grandbois E."/>
            <person name="Grewal S."/>
            <person name="Gyaltsen K."/>
            <person name="Hafez N."/>
            <person name="Hagos B."/>
            <person name="Hall J."/>
            <person name="Henson C."/>
            <person name="Hollinger A."/>
            <person name="Honan T."/>
            <person name="Huard M.D."/>
            <person name="Hughes L."/>
            <person name="Hurhula B."/>
            <person name="Husby M.E."/>
            <person name="Kamat A."/>
            <person name="Kanga B."/>
            <person name="Kashin S."/>
            <person name="Khazanovich D."/>
            <person name="Kisner P."/>
            <person name="Lance K."/>
            <person name="Lara M."/>
            <person name="Lee W."/>
            <person name="Lennon N."/>
            <person name="Letendre F."/>
            <person name="LeVine R."/>
            <person name="Lipovsky A."/>
            <person name="Liu X."/>
            <person name="Liu J."/>
            <person name="Liu S."/>
            <person name="Lokyitsang T."/>
            <person name="Lokyitsang Y."/>
            <person name="Lubonja R."/>
            <person name="Lui A."/>
            <person name="MacDonald P."/>
            <person name="Magnisalis V."/>
            <person name="Maru K."/>
            <person name="Matthews C."/>
            <person name="McCusker W."/>
            <person name="McDonough S."/>
            <person name="Mehta T."/>
            <person name="Meldrim J."/>
            <person name="Meneus L."/>
            <person name="Mihai O."/>
            <person name="Mihalev A."/>
            <person name="Mihova T."/>
            <person name="Mittelman R."/>
            <person name="Mlenga V."/>
            <person name="Montmayeur A."/>
            <person name="Mulrain L."/>
            <person name="Navidi A."/>
            <person name="Naylor J."/>
            <person name="Negash T."/>
            <person name="Nguyen T."/>
            <person name="Nguyen N."/>
            <person name="Nicol R."/>
            <person name="Norbu C."/>
            <person name="Norbu N."/>
            <person name="Novod N."/>
            <person name="O'Neill B."/>
            <person name="Osman S."/>
            <person name="Markiewicz E."/>
            <person name="Oyono O.L."/>
            <person name="Patti C."/>
            <person name="Phunkhang P."/>
            <person name="Pierre F."/>
            <person name="Priest M."/>
            <person name="Raghuraman S."/>
            <person name="Rege F."/>
            <person name="Reyes R."/>
            <person name="Rise C."/>
            <person name="Rogov P."/>
            <person name="Ross K."/>
            <person name="Ryan E."/>
            <person name="Settipalli S."/>
            <person name="Shea T."/>
            <person name="Sherpa N."/>
            <person name="Shi L."/>
            <person name="Shih D."/>
            <person name="Sparrow T."/>
            <person name="Spaulding J."/>
            <person name="Stalker J."/>
            <person name="Stange-Thomann N."/>
            <person name="Stavropoulos S."/>
            <person name="Stone C."/>
            <person name="Strader C."/>
            <person name="Tesfaye S."/>
            <person name="Thomson T."/>
            <person name="Thoulutsang Y."/>
            <person name="Thoulutsang D."/>
            <person name="Topham K."/>
            <person name="Topping I."/>
            <person name="Tsamla T."/>
            <person name="Vassiliev H."/>
            <person name="Vo A."/>
            <person name="Wangchuk T."/>
            <person name="Wangdi T."/>
            <person name="Weiand M."/>
            <person name="Wilkinson J."/>
            <person name="Wilson A."/>
            <person name="Yadav S."/>
            <person name="Young G."/>
            <person name="Yu Q."/>
            <person name="Zembek L."/>
            <person name="Zhong D."/>
            <person name="Zimmer A."/>
            <person name="Zwirko Z."/>
            <person name="Jaffe D.B."/>
            <person name="Alvarez P."/>
            <person name="Brockman W."/>
            <person name="Butler J."/>
            <person name="Chin C."/>
            <person name="Gnerre S."/>
            <person name="Grabherr M."/>
            <person name="Kleber M."/>
            <person name="Mauceli E."/>
            <person name="MacCallum I."/>
        </authorList>
    </citation>
    <scope>NUCLEOTIDE SEQUENCE [LARGE SCALE GENOMIC DNA]</scope>
    <source>
        <strain evidence="9">Tucson 14024-0371.13</strain>
    </source>
</reference>
<dbReference type="PIRSF" id="PIRSF000106">
    <property type="entry name" value="ME"/>
    <property type="match status" value="1"/>
</dbReference>
<dbReference type="SMART" id="SM01274">
    <property type="entry name" value="malic"/>
    <property type="match status" value="1"/>
</dbReference>
<dbReference type="InterPro" id="IPR012302">
    <property type="entry name" value="Malic_NAD-bd"/>
</dbReference>
<dbReference type="NCBIfam" id="NF010052">
    <property type="entry name" value="PRK13529.1"/>
    <property type="match status" value="1"/>
</dbReference>
<dbReference type="AlphaFoldDB" id="B3MFP1"/>
<feature type="binding site" evidence="3">
    <location>
        <position position="481"/>
    </location>
    <ligand>
        <name>(S)-malate</name>
        <dbReference type="ChEBI" id="CHEBI:15589"/>
    </ligand>
</feature>
<dbReference type="InterPro" id="IPR001891">
    <property type="entry name" value="Malic_OxRdtase"/>
</dbReference>
<feature type="active site" description="Proton acceptor" evidence="2">
    <location>
        <position position="202"/>
    </location>
</feature>
<dbReference type="InParanoid" id="B3MFP1"/>